<feature type="transmembrane region" description="Helical" evidence="2">
    <location>
        <begin position="1681"/>
        <end position="1707"/>
    </location>
</feature>
<protein>
    <recommendedName>
        <fullName evidence="3">MAM domain-containing protein</fullName>
    </recommendedName>
</protein>
<dbReference type="InterPro" id="IPR013320">
    <property type="entry name" value="ConA-like_dom_sf"/>
</dbReference>
<dbReference type="HOGENOM" id="CLU_229520_0_0_1"/>
<feature type="transmembrane region" description="Helical" evidence="2">
    <location>
        <begin position="1461"/>
        <end position="1477"/>
    </location>
</feature>
<reference evidence="5" key="1">
    <citation type="journal article" date="2013" name="Nature">
        <title>Pan genome of the phytoplankton Emiliania underpins its global distribution.</title>
        <authorList>
            <person name="Read B.A."/>
            <person name="Kegel J."/>
            <person name="Klute M.J."/>
            <person name="Kuo A."/>
            <person name="Lefebvre S.C."/>
            <person name="Maumus F."/>
            <person name="Mayer C."/>
            <person name="Miller J."/>
            <person name="Monier A."/>
            <person name="Salamov A."/>
            <person name="Young J."/>
            <person name="Aguilar M."/>
            <person name="Claverie J.M."/>
            <person name="Frickenhaus S."/>
            <person name="Gonzalez K."/>
            <person name="Herman E.K."/>
            <person name="Lin Y.C."/>
            <person name="Napier J."/>
            <person name="Ogata H."/>
            <person name="Sarno A.F."/>
            <person name="Shmutz J."/>
            <person name="Schroeder D."/>
            <person name="de Vargas C."/>
            <person name="Verret F."/>
            <person name="von Dassow P."/>
            <person name="Valentin K."/>
            <person name="Van de Peer Y."/>
            <person name="Wheeler G."/>
            <person name="Dacks J.B."/>
            <person name="Delwiche C.F."/>
            <person name="Dyhrman S.T."/>
            <person name="Glockner G."/>
            <person name="John U."/>
            <person name="Richards T."/>
            <person name="Worden A.Z."/>
            <person name="Zhang X."/>
            <person name="Grigoriev I.V."/>
            <person name="Allen A.E."/>
            <person name="Bidle K."/>
            <person name="Borodovsky M."/>
            <person name="Bowler C."/>
            <person name="Brownlee C."/>
            <person name="Cock J.M."/>
            <person name="Elias M."/>
            <person name="Gladyshev V.N."/>
            <person name="Groth M."/>
            <person name="Guda C."/>
            <person name="Hadaegh A."/>
            <person name="Iglesias-Rodriguez M.D."/>
            <person name="Jenkins J."/>
            <person name="Jones B.M."/>
            <person name="Lawson T."/>
            <person name="Leese F."/>
            <person name="Lindquist E."/>
            <person name="Lobanov A."/>
            <person name="Lomsadze A."/>
            <person name="Malik S.B."/>
            <person name="Marsh M.E."/>
            <person name="Mackinder L."/>
            <person name="Mock T."/>
            <person name="Mueller-Roeber B."/>
            <person name="Pagarete A."/>
            <person name="Parker M."/>
            <person name="Probert I."/>
            <person name="Quesneville H."/>
            <person name="Raines C."/>
            <person name="Rensing S.A."/>
            <person name="Riano-Pachon D.M."/>
            <person name="Richier S."/>
            <person name="Rokitta S."/>
            <person name="Shiraiwa Y."/>
            <person name="Soanes D.M."/>
            <person name="van der Giezen M."/>
            <person name="Wahlund T.M."/>
            <person name="Williams B."/>
            <person name="Wilson W."/>
            <person name="Wolfe G."/>
            <person name="Wurch L.L."/>
        </authorList>
    </citation>
    <scope>NUCLEOTIDE SEQUENCE</scope>
</reference>
<feature type="compositionally biased region" description="Acidic residues" evidence="1">
    <location>
        <begin position="93"/>
        <end position="111"/>
    </location>
</feature>
<dbReference type="GeneID" id="17252675"/>
<dbReference type="KEGG" id="ehx:EMIHUDRAFT_106804"/>
<feature type="compositionally biased region" description="Basic and acidic residues" evidence="1">
    <location>
        <begin position="515"/>
        <end position="530"/>
    </location>
</feature>
<dbReference type="PANTHER" id="PTHR23282">
    <property type="entry name" value="APICAL ENDOSOMAL GLYCOPROTEIN PRECURSOR"/>
    <property type="match status" value="1"/>
</dbReference>
<feature type="compositionally biased region" description="Low complexity" evidence="1">
    <location>
        <begin position="52"/>
        <end position="83"/>
    </location>
</feature>
<evidence type="ECO:0000313" key="5">
    <source>
        <dbReference type="Proteomes" id="UP000013827"/>
    </source>
</evidence>
<dbReference type="SUPFAM" id="SSF52200">
    <property type="entry name" value="Toll/Interleukin receptor TIR domain"/>
    <property type="match status" value="1"/>
</dbReference>
<evidence type="ECO:0000259" key="3">
    <source>
        <dbReference type="PROSITE" id="PS50060"/>
    </source>
</evidence>
<dbReference type="SUPFAM" id="SSF51126">
    <property type="entry name" value="Pectin lyase-like"/>
    <property type="match status" value="2"/>
</dbReference>
<feature type="region of interest" description="Disordered" evidence="1">
    <location>
        <begin position="932"/>
        <end position="989"/>
    </location>
</feature>
<feature type="transmembrane region" description="Helical" evidence="2">
    <location>
        <begin position="1430"/>
        <end position="1449"/>
    </location>
</feature>
<dbReference type="InterPro" id="IPR051560">
    <property type="entry name" value="MAM_domain-containing"/>
</dbReference>
<feature type="transmembrane region" description="Helical" evidence="2">
    <location>
        <begin position="486"/>
        <end position="504"/>
    </location>
</feature>
<dbReference type="InterPro" id="IPR000998">
    <property type="entry name" value="MAM_dom"/>
</dbReference>
<dbReference type="Pfam" id="PF13676">
    <property type="entry name" value="TIR_2"/>
    <property type="match status" value="1"/>
</dbReference>
<dbReference type="InterPro" id="IPR011050">
    <property type="entry name" value="Pectin_lyase_fold/virulence"/>
</dbReference>
<dbReference type="SMART" id="SM00137">
    <property type="entry name" value="MAM"/>
    <property type="match status" value="1"/>
</dbReference>
<dbReference type="Gene3D" id="3.40.50.10140">
    <property type="entry name" value="Toll/interleukin-1 receptor homology (TIR) domain"/>
    <property type="match status" value="1"/>
</dbReference>
<feature type="region of interest" description="Disordered" evidence="1">
    <location>
        <begin position="411"/>
        <end position="437"/>
    </location>
</feature>
<dbReference type="PROSITE" id="PS50060">
    <property type="entry name" value="MAM_2"/>
    <property type="match status" value="1"/>
</dbReference>
<dbReference type="EnsemblProtists" id="EOD06572">
    <property type="protein sequence ID" value="EOD06572"/>
    <property type="gene ID" value="EMIHUDRAFT_106804"/>
</dbReference>
<evidence type="ECO:0000256" key="1">
    <source>
        <dbReference type="SAM" id="MobiDB-lite"/>
    </source>
</evidence>
<keyword evidence="2" id="KW-1133">Transmembrane helix</keyword>
<keyword evidence="2" id="KW-0472">Membrane</keyword>
<feature type="transmembrane region" description="Helical" evidence="2">
    <location>
        <begin position="1639"/>
        <end position="1661"/>
    </location>
</feature>
<feature type="transmembrane region" description="Helical" evidence="2">
    <location>
        <begin position="548"/>
        <end position="569"/>
    </location>
</feature>
<dbReference type="Gene3D" id="2.60.120.200">
    <property type="match status" value="1"/>
</dbReference>
<feature type="transmembrane region" description="Helical" evidence="2">
    <location>
        <begin position="1613"/>
        <end position="1630"/>
    </location>
</feature>
<dbReference type="Proteomes" id="UP000013827">
    <property type="component" value="Unassembled WGS sequence"/>
</dbReference>
<evidence type="ECO:0000313" key="4">
    <source>
        <dbReference type="EnsemblProtists" id="EOD06572"/>
    </source>
</evidence>
<organism evidence="4 5">
    <name type="scientific">Emiliania huxleyi (strain CCMP1516)</name>
    <dbReference type="NCBI Taxonomy" id="280463"/>
    <lineage>
        <taxon>Eukaryota</taxon>
        <taxon>Haptista</taxon>
        <taxon>Haptophyta</taxon>
        <taxon>Prymnesiophyceae</taxon>
        <taxon>Isochrysidales</taxon>
        <taxon>Noelaerhabdaceae</taxon>
        <taxon>Emiliania</taxon>
    </lineage>
</organism>
<evidence type="ECO:0000256" key="2">
    <source>
        <dbReference type="SAM" id="Phobius"/>
    </source>
</evidence>
<reference evidence="4" key="2">
    <citation type="submission" date="2024-10" db="UniProtKB">
        <authorList>
            <consortium name="EnsemblProtists"/>
        </authorList>
    </citation>
    <scope>IDENTIFICATION</scope>
</reference>
<accession>A0A0D3I5N7</accession>
<keyword evidence="5" id="KW-1185">Reference proteome</keyword>
<feature type="region of interest" description="Disordered" evidence="1">
    <location>
        <begin position="509"/>
        <end position="532"/>
    </location>
</feature>
<dbReference type="PaxDb" id="2903-EOD06572"/>
<feature type="region of interest" description="Disordered" evidence="1">
    <location>
        <begin position="2076"/>
        <end position="2096"/>
    </location>
</feature>
<dbReference type="eggNOG" id="KOG3627">
    <property type="taxonomic scope" value="Eukaryota"/>
</dbReference>
<name>A0A0D3I5N7_EMIH1</name>
<dbReference type="SUPFAM" id="SSF49899">
    <property type="entry name" value="Concanavalin A-like lectins/glucanases"/>
    <property type="match status" value="1"/>
</dbReference>
<feature type="domain" description="MAM" evidence="3">
    <location>
        <begin position="781"/>
        <end position="942"/>
    </location>
</feature>
<dbReference type="CDD" id="cd06263">
    <property type="entry name" value="MAM"/>
    <property type="match status" value="1"/>
</dbReference>
<feature type="region of interest" description="Disordered" evidence="1">
    <location>
        <begin position="44"/>
        <end position="120"/>
    </location>
</feature>
<dbReference type="GO" id="GO:0007165">
    <property type="term" value="P:signal transduction"/>
    <property type="evidence" value="ECO:0007669"/>
    <property type="project" value="InterPro"/>
</dbReference>
<feature type="compositionally biased region" description="Pro residues" evidence="1">
    <location>
        <begin position="938"/>
        <end position="987"/>
    </location>
</feature>
<dbReference type="InterPro" id="IPR000157">
    <property type="entry name" value="TIR_dom"/>
</dbReference>
<dbReference type="Pfam" id="PF00629">
    <property type="entry name" value="MAM"/>
    <property type="match status" value="1"/>
</dbReference>
<proteinExistence type="predicted"/>
<feature type="transmembrane region" description="Helical" evidence="2">
    <location>
        <begin position="1530"/>
        <end position="1551"/>
    </location>
</feature>
<dbReference type="InterPro" id="IPR035897">
    <property type="entry name" value="Toll_tir_struct_dom_sf"/>
</dbReference>
<sequence length="2096" mass="219193">MAAQPAAAPFGLPQPMMMPHLAGGAAGPSGANAAMDHFAAMVQPGYQPPARAPAAAPAAAAAPAGAPAGARRRPSGAAAPAAAPGGGRNAAADDGDGESDPEYELEEEHDDGDVPHEDTVGWERDDKYAISQRVKSLGQEAESSPRLTFGYEGKGIFEFAKEMLPMEFIDALAAEMDAIGKAKHVDGISGYKNWADSVKTEAPPDAASAPLTILEASIGLRAPSGPPTTKPTDGGRAAAPQHLLFLQSDRAVDARLTAALGEFACPAPLRSTRISDSNAVESDRFSVSSGCADWQRACAFLACANSSLLEVRTRHPATAERRFSLESEEPPGCWAASGKAQASLPIAARLSETEAVPMHLPVPPKTEVAEDQRSEASLEELFSISSDFAGSRPRCASCICADSFTLEVEQGEEEGADQAIRAPHRQPVSPLPLPAARPPLRALPSHSLLSLLAPLRSVPGGLSPAPAFPQADIFTAEMDTAGSSPWPLLVGALMGCLGFSVMALKWRGSSASKTGPDKDDGQKRSRRANENEGMALTGSTAGVCRTPIFFFFFFFFFFVAMVGMCGVTYEASTARYTRVRGAMSGLLPVNSIVPESCPADAAGKAQRLVETGLFGAVALRLGGIASLEPSAAQVRVAAAALLVGRVGASPSSCDTALDLSTQTSPLSSSTVGALNTYRTSCGGSGNEKIFYVEVRAGGELTIGMTSTTYDSRHETRWGGSCPGDHSVACTDDPDTLQHSWINTQGSTQTAYFIVDAYSSGSGDFVLEWNPPSPPPLLPDMVSCDFEVDTCAWIDTAPDGFSWTRMSGGTPSGGTGPSGGHTTGSGYYLYTEASYGGNDKLHQLESPLFSLQQAGTLSFFYHMYDSTGSTMGTLSIEANGTETGWSTLWSRTGDQGNSWLEAAVILPASTTKVRFNGETGSGFRSDMALDDVSFSQLTPPSPPPSPPSLPPPPSTPPSVPPPPSAPPLTPPPPPLPPLSPPPPLPPLSPDFVAAASEAELRSLITEAADSQADVSIYLPPRATFKLGSQISCASTIKEGGVVYADNSGAVSIIGSDYDAYGGVVYADNSGAVSIIGSNVSDCSADEGGVVRATYSGAVSIIGSKVTSCYAEHGGVVYAHDSGAVSIIGSAVSGCSAGYYGGVVSGGSGAVSIIESNVSGCYAGRDGGVFSGGGNAASIIGSNVTGCYAGRDGGVVSAGGSSAVSIIESTVSGCSAGNDGGVVYARNDVELIDSDVRDCSANHGGVVAAVESGAVSITGSTVSDCSAGYDGGVVWASSSGAVSIIGSTVSDCSAGYDGGVVWASSSGAVSIIGSTVSDCSAGYDGGVVHAWGSDSLSFAGVACIDNKANGSGSVLRAARIESAVGLQPKFKVVVSFYQVSSTLGLVYGVRLDEHFTRWLDVLKLFSLDLFGVAIPGRCIGAMSTRLLVAGTWPYAAVALVSLAIVAVAAVLNVKQKQAFDGKFFGRVLYSAIFIFYLVLPSVSRSIFSARLCESFGYDDATGQRISFLLADPSLTCDDGPTWDDETSGLAPYFWVFVALWPVLVPLGFLALLLRVRKPVAAQRASPLSRATSFLWRDYSARFLFWEVLDLFRKIFLTSMVLFIDQNYGSRKLQRTVVAAIVSAMFLTLLALARPYRRSDDLCLACISNLLLTCCFASGVVIQLCDSTVYEDMCYKLVGYQTSRSATTFVVVLTAVMLAVSLIVIIVSAVSATRAKTMRLVSSKREPMRDGITLADGQEWHLFLSHVWSTGQDAVAVIKNELQQFLPGCEIFLDIDDLKNIGDLEAYIRRSQVVLCFLSRGYLRSTNCLREIRAALEMGKPLVLVHEADPDKGGGTLAKLRSECPEELQAAIFEAGWPMVVWHRIAAFQHVSLKVIAEALLLKMPKYAGEDELPLCIPGELRAGDLAFPKPVVLWASSLNAGARDLADAVVTAVADGISITDETPSRLSSLPRSSDSGGDGDEATHMLLYLNKATWAGGGAEALAEQVRAARRAKLPIVMAHENDAVRNGCIFGHFFEVTPRDLIADGLYHDLAVGCHSGPHRQVSLALLANALGATKQTAQSRMHRVTALALTLRGSSSMTETSNGDDIVEASATPTV</sequence>
<dbReference type="PANTHER" id="PTHR23282:SF101">
    <property type="entry name" value="MAM DOMAIN-CONTAINING PROTEIN"/>
    <property type="match status" value="1"/>
</dbReference>
<dbReference type="GO" id="GO:0016020">
    <property type="term" value="C:membrane"/>
    <property type="evidence" value="ECO:0007669"/>
    <property type="project" value="InterPro"/>
</dbReference>
<dbReference type="RefSeq" id="XP_005759001.1">
    <property type="nucleotide sequence ID" value="XM_005758944.1"/>
</dbReference>
<keyword evidence="2" id="KW-0812">Transmembrane</keyword>